<feature type="domain" description="Cadherin" evidence="16">
    <location>
        <begin position="2452"/>
        <end position="2554"/>
    </location>
</feature>
<keyword evidence="8" id="KW-0325">Glycoprotein</keyword>
<evidence type="ECO:0000256" key="13">
    <source>
        <dbReference type="SAM" id="SignalP"/>
    </source>
</evidence>
<dbReference type="SUPFAM" id="SSF57196">
    <property type="entry name" value="EGF/Laminin"/>
    <property type="match status" value="4"/>
</dbReference>
<feature type="disulfide bond" evidence="10">
    <location>
        <begin position="3910"/>
        <end position="3919"/>
    </location>
</feature>
<dbReference type="PANTHER" id="PTHR24028:SF310">
    <property type="entry name" value="NEURAL-CADHERIN-LIKE PROTEIN"/>
    <property type="match status" value="1"/>
</dbReference>
<dbReference type="InterPro" id="IPR001881">
    <property type="entry name" value="EGF-like_Ca-bd_dom"/>
</dbReference>
<feature type="domain" description="Cadherin" evidence="16">
    <location>
        <begin position="1230"/>
        <end position="1329"/>
    </location>
</feature>
<feature type="domain" description="Cadherin" evidence="16">
    <location>
        <begin position="1434"/>
        <end position="1552"/>
    </location>
</feature>
<feature type="domain" description="Cadherin" evidence="16">
    <location>
        <begin position="1636"/>
        <end position="1748"/>
    </location>
</feature>
<feature type="domain" description="Cadherin" evidence="16">
    <location>
        <begin position="2555"/>
        <end position="2660"/>
    </location>
</feature>
<keyword evidence="7 10" id="KW-1015">Disulfide bond</keyword>
<dbReference type="InterPro" id="IPR015919">
    <property type="entry name" value="Cadherin-like_sf"/>
</dbReference>
<dbReference type="Proteomes" id="UP001652625">
    <property type="component" value="Chromosome 12"/>
</dbReference>
<dbReference type="PROSITE" id="PS01187">
    <property type="entry name" value="EGF_CA"/>
    <property type="match status" value="1"/>
</dbReference>
<feature type="domain" description="Cadherin" evidence="16">
    <location>
        <begin position="631"/>
        <end position="699"/>
    </location>
</feature>
<feature type="domain" description="EGF-like" evidence="15">
    <location>
        <begin position="3843"/>
        <end position="3879"/>
    </location>
</feature>
<feature type="domain" description="EGF-like" evidence="15">
    <location>
        <begin position="3962"/>
        <end position="3998"/>
    </location>
</feature>
<feature type="domain" description="Cadherin" evidence="16">
    <location>
        <begin position="803"/>
        <end position="920"/>
    </location>
</feature>
<feature type="region of interest" description="Disordered" evidence="11">
    <location>
        <begin position="4236"/>
        <end position="4290"/>
    </location>
</feature>
<dbReference type="SUPFAM" id="SSF49899">
    <property type="entry name" value="Concanavalin A-like lectins/glucanases"/>
    <property type="match status" value="1"/>
</dbReference>
<dbReference type="CDD" id="cd00053">
    <property type="entry name" value="EGF"/>
    <property type="match status" value="1"/>
</dbReference>
<feature type="domain" description="Cadherin" evidence="16">
    <location>
        <begin position="701"/>
        <end position="802"/>
    </location>
</feature>
<feature type="domain" description="Cadherin" evidence="16">
    <location>
        <begin position="3063"/>
        <end position="3165"/>
    </location>
</feature>
<feature type="domain" description="Cadherin" evidence="16">
    <location>
        <begin position="2048"/>
        <end position="2148"/>
    </location>
</feature>
<feature type="domain" description="EGF-like" evidence="15">
    <location>
        <begin position="3880"/>
        <end position="3920"/>
    </location>
</feature>
<keyword evidence="10" id="KW-0245">EGF-like domain</keyword>
<dbReference type="PROSITE" id="PS50268">
    <property type="entry name" value="CADHERIN_2"/>
    <property type="match status" value="25"/>
</dbReference>
<feature type="domain" description="Cadherin" evidence="16">
    <location>
        <begin position="3270"/>
        <end position="3376"/>
    </location>
</feature>
<dbReference type="InterPro" id="IPR001791">
    <property type="entry name" value="Laminin_G"/>
</dbReference>
<feature type="disulfide bond" evidence="10">
    <location>
        <begin position="4025"/>
        <end position="4034"/>
    </location>
</feature>
<dbReference type="PROSITE" id="PS00022">
    <property type="entry name" value="EGF_1"/>
    <property type="match status" value="5"/>
</dbReference>
<feature type="signal peptide" evidence="13">
    <location>
        <begin position="1"/>
        <end position="17"/>
    </location>
</feature>
<dbReference type="InterPro" id="IPR000742">
    <property type="entry name" value="EGF"/>
</dbReference>
<name>A0ABM4CZX9_HYDVU</name>
<feature type="domain" description="Cadherin" evidence="16">
    <location>
        <begin position="3166"/>
        <end position="3269"/>
    </location>
</feature>
<feature type="disulfide bond" evidence="10">
    <location>
        <begin position="3950"/>
        <end position="3959"/>
    </location>
</feature>
<evidence type="ECO:0000256" key="3">
    <source>
        <dbReference type="ARBA" id="ARBA00022737"/>
    </source>
</evidence>
<evidence type="ECO:0000256" key="9">
    <source>
        <dbReference type="PROSITE-ProRule" id="PRU00043"/>
    </source>
</evidence>
<feature type="compositionally biased region" description="Acidic residues" evidence="11">
    <location>
        <begin position="4356"/>
        <end position="4368"/>
    </location>
</feature>
<evidence type="ECO:0000256" key="7">
    <source>
        <dbReference type="ARBA" id="ARBA00023157"/>
    </source>
</evidence>
<feature type="disulfide bond" evidence="10">
    <location>
        <begin position="3869"/>
        <end position="3878"/>
    </location>
</feature>
<feature type="domain" description="Cadherin" evidence="16">
    <location>
        <begin position="2254"/>
        <end position="2349"/>
    </location>
</feature>
<evidence type="ECO:0000256" key="1">
    <source>
        <dbReference type="ARBA" id="ARBA00004167"/>
    </source>
</evidence>
<evidence type="ECO:0000256" key="2">
    <source>
        <dbReference type="ARBA" id="ARBA00022692"/>
    </source>
</evidence>
<dbReference type="InterPro" id="IPR013320">
    <property type="entry name" value="ConA-like_dom_sf"/>
</dbReference>
<dbReference type="Pfam" id="PF00008">
    <property type="entry name" value="EGF"/>
    <property type="match status" value="3"/>
</dbReference>
<feature type="region of interest" description="Disordered" evidence="11">
    <location>
        <begin position="4334"/>
        <end position="4371"/>
    </location>
</feature>
<evidence type="ECO:0000259" key="16">
    <source>
        <dbReference type="PROSITE" id="PS50268"/>
    </source>
</evidence>
<feature type="disulfide bond" evidence="10">
    <location>
        <begin position="3988"/>
        <end position="3997"/>
    </location>
</feature>
<feature type="transmembrane region" description="Helical" evidence="12">
    <location>
        <begin position="4075"/>
        <end position="4101"/>
    </location>
</feature>
<dbReference type="InterPro" id="IPR000152">
    <property type="entry name" value="EGF-type_Asp/Asn_hydroxyl_site"/>
</dbReference>
<dbReference type="PROSITE" id="PS01186">
    <property type="entry name" value="EGF_2"/>
    <property type="match status" value="3"/>
</dbReference>
<feature type="domain" description="Cadherin" evidence="16">
    <location>
        <begin position="2349"/>
        <end position="2451"/>
    </location>
</feature>
<dbReference type="PROSITE" id="PS50025">
    <property type="entry name" value="LAM_G_DOMAIN"/>
    <property type="match status" value="1"/>
</dbReference>
<dbReference type="Gene3D" id="2.60.40.60">
    <property type="entry name" value="Cadherins"/>
    <property type="match status" value="27"/>
</dbReference>
<feature type="chain" id="PRO_5047472932" evidence="13">
    <location>
        <begin position="18"/>
        <end position="4393"/>
    </location>
</feature>
<dbReference type="RefSeq" id="XP_065667525.1">
    <property type="nucleotide sequence ID" value="XM_065811453.1"/>
</dbReference>
<dbReference type="PANTHER" id="PTHR24028">
    <property type="entry name" value="CADHERIN-87A"/>
    <property type="match status" value="1"/>
</dbReference>
<feature type="domain" description="Cadherin" evidence="16">
    <location>
        <begin position="2661"/>
        <end position="2763"/>
    </location>
</feature>
<feature type="disulfide bond" evidence="10">
    <location>
        <begin position="3931"/>
        <end position="3948"/>
    </location>
</feature>
<comment type="caution">
    <text evidence="10">Lacks conserved residue(s) required for the propagation of feature annotation.</text>
</comment>
<dbReference type="Pfam" id="PF00028">
    <property type="entry name" value="Cadherin"/>
    <property type="match status" value="14"/>
</dbReference>
<feature type="domain" description="Cadherin" evidence="16">
    <location>
        <begin position="2960"/>
        <end position="3062"/>
    </location>
</feature>
<feature type="domain" description="Laminin G" evidence="14">
    <location>
        <begin position="3664"/>
        <end position="3841"/>
    </location>
</feature>
<feature type="domain" description="Cadherin" evidence="16">
    <location>
        <begin position="2860"/>
        <end position="2959"/>
    </location>
</feature>
<dbReference type="InterPro" id="IPR050174">
    <property type="entry name" value="Protocadherin/Cadherin-CA"/>
</dbReference>
<reference evidence="18" key="1">
    <citation type="submission" date="2025-08" db="UniProtKB">
        <authorList>
            <consortium name="RefSeq"/>
        </authorList>
    </citation>
    <scope>IDENTIFICATION</scope>
</reference>
<dbReference type="PROSITE" id="PS00010">
    <property type="entry name" value="ASX_HYDROXYL"/>
    <property type="match status" value="1"/>
</dbReference>
<keyword evidence="6 12" id="KW-0472">Membrane</keyword>
<sequence>MKIYFLIILTWINIFLCDERFYREELGYADRLRFTSGLYRLYNCTVINKRLVSNLKIGIYAHETNENKVSIDFAINDTSVYSLSTVKVEDFYFAFVNVHDVVHENNRVIELIALDSNTGNLIDKTLLYVYVKEDHYLPPEFDSDSKTITLYDDLFLGSVIGKVKLKKIFSDVIFYVDEKNLALMNEFRVSVDGRIFLTKNLNAALKNYFEFYLNARFVDSNLYSSIKISILVKPGSKPSADKIFKNVLPIQPLGINSYTSHLIKRDYNFSISELAPKLTIIGCLDINIPNVNFLIADGDAAGIFQIDFQTGVLFIQDSQYLDYEKAKIYKFSVTGFIKNEIRVLEAQVTIYVVDENDHEPEFNENRYVISITENTPAFTSILKVTASDKDAGNNGRVSYVISNEIKIPFVIDDSGVIMLTELALFPQLRAKYYVYVLAFDWGIPFKKEKEITVEINIQPVNSHSPVLRQQACNFVLSDASSSLFTFSAIDQDFNDNIQYKIDTVHPGFTINHTSGVLSYVPQPGHVETLINVSAYDGKHESKITVLNIKFSSLEGEKVCVENNDFFVIKELVSKINVPLPEHEKFSSTKSNFRSELLFKESPNPFVNVLEDAPVNSRIGHYTTNLECCSIVLYSIESGNTGFNFLIDPFNGSLYIFRPLDRELMASYKLVIKASDIEGNFVMSLLTVNVLDVNDNVPVFTNNGSYTVYVHQDWQIGRKIVTVEAIDLDSNVDIEYSLVNPSQNFKIDSKTGEISLLSSLSDEFYIEYFIQVQATERSLMQDSQGFALVHIIVSELINTPPVCLTNDQQISVSVDSPIGIIVGRILGFDQDQGENGELTYSIESTKQQNQFGEYMDSNIFSNYFSIEKSSGLIQVIKKLPSTFEKFRINAVLEDGGKPRLKTTCNMYATISEGFGNIKPIFTHSDLPLIVTVAEGIPVASIILEVFAKIPGRQIGDGIKYFIIDGNGILDFIMKNEHSGKISNKNSFFSRKIYWLTVQAQLESNPSVFTNSHILIKVKSIKFERPYIYPSVQFITVIETIKTGSKIIQLQTLPLSVNLYNESYFYSFQSGNQDQLFKIDENGTLFVHQQLVAGHYDLNITVTSVSSKYFSYGNVHVIVEHGVSEPDFTLDSMANIQLFETKGSLQPPYLFQVLAENKLQDDFLVFKNMGTNSIFNVNPVNGVVTMNNTLLIGQEYFLNIVAKHSKNQMIGESFIGITIIERPSVATSLSFKKKSYNISIDENKKGEVFEFEKEIDKTTFGPVFFYILSGNDKQKFYFPLRFISKLYVINPLDYEQQQQHKLRILAFDGKSFAETEFNIVVNNLNDNPPSASQSCYDASVKEGFRHLKESILSVKVIDPDNLNPDFKYQTINNFDDSFPFTVGENDGSIIVQPVELDRELKSEYFMTVVASNAVEQTAFCVQISLEDINDNKPLFTSEVYELTIVNTTPVHSTVMVVYAVDKDIGLNGKVSYSFEENNDYFDVDATYGFIYVKSKLNLLTGKTINLKLIGKDHGIPELNGNAYVKIAIVADPNNIWFKISSLTGSVSENVAPGTMLTDSIRVESTAISYEIAENGDKCCNLFWVEPFTGTIFIKSDLDSEKITQCVFVINGALNQNIVTTMNIHVNILDRNDNIPFVKEKSYSGNVSESLSSNSNVLDKDGNFLIVSATDEDQGINGMLRYSIIGNIGKIYFTIDEISGEIRTNKVLDYELHPKHFYFYVKVSDQGTPQHSVIVPVSIYLMDINDKIPFFKRRYTFTLNLPAYTGMTVGQVEAFDEDTVPNIPLQYSLESNLFSINKFTGVIVVKDESFLTNQIVMRIEVEVSDGTFKGKTNVEIETVYYKPDKIFHFLDKVYNVNVLENVKPFSVVKVINPVGYNRTEKLHYRILNTVPGFDIIKNVGVIITDNSSIFDYENVSFYILHIETVYNNIYARTYVNITIIDVNDNTPVFEQKKYFHPIDIETKKGTVLLKVQANDADSGENGKVRYSMLTKEEYFTCDSITGEISLLKGFIKSLTKPAYSLYIQASDNGTNILTSKVLVEIPVLNEDQPKFMKIYEASINEDITQGSTIFTIVALAPQNRQVFYQIYAGDEFEVFEIGLTTGELKLASSLDYEQINSYKLQVKAIDSLSGSWALTDCEITLNDVNDNPPMFEKPFYKVLIKENVAPGTTATTVKAKDSDQGLNSMISYSFESNNEVSHFFINSRTGDILTTQPLDAETKSEYFLKVTATDHGKPSKSTFVTVQINLADINDNKPLFYAAKYNFFVEKFLHSNQFIGKVTASDPDINTKLSYGLSKTSSFIKIDSVTGILYLTGSPSQMATILLEVMASDGVHVSFAEVVIDCFARNDYRPLVLEHIDVAVIENTMKNVIIAEINPVDRDKGFYGKLSYQIDSQLAAKYFTINELGRIYSTDYSLDCELFQKILVPIRVTDDGGLFSIIQVVVTVEDQNDNAPIFEYPSYRATVVTSQMTDESLLKVVASDPDKGSNSELFYVAQGLREGNVPIFINGSNGLISLSGIPKGSMYQFSVRVTDNGYPVQKSDTKIFIFVKGWNEEVLKFDKNVYYVTVSENAPVRSHIITVNALLLGDNGRLTYTIVDGNLPYTNVSQFFKINSVTGQVKIKNQLDYENIKRHKILVLVTSYKGDVSTCYIEVNVTNVNDNAPKFYSSSYSFKIAEDTEIGERLLQVSAFDLDELYAESTLVYSIVSENKDFFQVDENTGWLSLKKKLDREVTGSHEILVVATDVDGKFDSTRVQLLLVDVNDSPPIFLSASYFVTVKEDALVDQTILMVKAVDPDINQNLQYFILSNNSDDFTVDRQSGNINLLRQMTQVSYNFTVVAYDGIHTGAANIFIKVQDFNNHDPVCLLTFYEADVEENSDLKKTILRVAAEDKDPSDVLRYQIHGDGNGKFYINEKTGDLKASSYLDFEVETKYRFKVVVIDLAGHTCTSDIFIRVIDMNDNSPIFLQPLYKATLRENATYGVVVTQVKAFDKDSFKNGQISYSLLSNINNTFAVHSQGIITVNKPLEIQRSARYTITVVGTDQGTPSRSSNTSLDIIVISSNDSPPQFDQFGYLFYITENNSPGVIIGKIKVTSTTNFNMYAIVMEIVDPTFENLFSIEDNGDLKVLKVLDYEVQTRYVFSVKASYKSVPLSSMVVIEVLVDDTNDNFPQFNQAEYFTHIDENIRSGTFVTQVFAQDNDGSKENSKITYKIFNDLDVPFSIDFQGVIVVDGSIDREIKDKYEFEVIAVDNGIVQKSSKAKVKISVTDLNDNAPIISEYNTSIILQEGKLPGTEILKLSITDPDTKKNGPPFHCSLFGGDHSIFEIQTEDNNCVLRSKVLFTAKENPQHQFVIRVTDSGFPKQYSDSKVKIIIVKESYNSPVIQEPKVFFVIVSKPYGVTLIGKVSIFDKDENDIHQYRLTGGTMLEYFSIQPMTGVIEGRPKKGIYTLSVEVTDGRNSDASLFQIIVNERDHEVETQSIVISIFEMGVQEFMSKMTQFIKIISKITATSLNSVFLWSIRAGHNSTGSLRKRKNVENAVEVAVAVKLEDTLSYMDTQLLKKYVEDNKADFKNNDFNILVSNTECTLKSCGENMKCLVKLNPIENLSPFIPSGYMDFRRTENCYCNDGTEGSICHSVNPCSRNPCKGGEKCVATKNSYFCECVDPEKCGLSGESITLNGNSYIEYKLSKSFDELFYSLSLHFRTEYKEGYLIYAQAPGKDYFIVEVYGGYLQINFDFGSGRGNLQNKKVKVNDGNWHYISIQRNGNKISMYLDFNKQSLHAKAPGNSANINIDGRPLVLGAGFTDYGNTTFSGFIGCIKEPKLNKILLPFTGRTEIVSRVDLHNTENGCKDSGLCSVKHCPKFSDCVNTFSSHRCVCLTGHHGLSCMSNLTCEDRPCKNDGTCTYELVSNIVSYVCTCKEGFTGGQCHIELGECALEPCKNNGVCLPPSTESGYTCNCINGYSGKHCELNDNPCLSSPCYNGGVCQNIGNDFKCTCPSGKSGKQCSAGQHCLITNCENGASCYEKNDNAVCQCKEGFFGNRCQHDVNECLKDVCHSKGVCVNTLGSFYCTDSLAQVHHEKKQFSLILIVFGVCGLLLLIIVVAAVVFCCKRNHNGYQPTNQDFETRKYALNTYPIESYELNPPNPPPRGISVPPGYYDDQASSMLYDYSVALPGTSNEKIPFKNGSSRTSVEYNSEEELHWDYSGGLEAVTKSKMAREANSLGVTAGVPYGSDYVELPKLPVRPASRRSSVPGYSESENDIPKLPELPQQIRLSRLSLKSSNHSPSYLRRTPDRAPPIEENRYSLLSDDTDGESYLQDSLENETNFSDITNVTRPYIKPFQRAKSEVSDVSEDFETVTSLNSNNEDDDVEEVDPFDSDNTRKLERDIKRLFKDLQKRTEDD</sequence>
<dbReference type="SMART" id="SM00112">
    <property type="entry name" value="CA"/>
    <property type="match status" value="27"/>
</dbReference>
<evidence type="ECO:0000313" key="17">
    <source>
        <dbReference type="Proteomes" id="UP001652625"/>
    </source>
</evidence>
<feature type="domain" description="EGF-like" evidence="15">
    <location>
        <begin position="3628"/>
        <end position="3661"/>
    </location>
</feature>
<dbReference type="CDD" id="cd00054">
    <property type="entry name" value="EGF_CA"/>
    <property type="match status" value="6"/>
</dbReference>
<evidence type="ECO:0000256" key="5">
    <source>
        <dbReference type="ARBA" id="ARBA00022989"/>
    </source>
</evidence>
<feature type="domain" description="Cadherin" evidence="16">
    <location>
        <begin position="1847"/>
        <end position="1946"/>
    </location>
</feature>
<evidence type="ECO:0000256" key="11">
    <source>
        <dbReference type="SAM" id="MobiDB-lite"/>
    </source>
</evidence>
<evidence type="ECO:0000256" key="6">
    <source>
        <dbReference type="ARBA" id="ARBA00023136"/>
    </source>
</evidence>
<dbReference type="InterPro" id="IPR018097">
    <property type="entry name" value="EGF_Ca-bd_CS"/>
</dbReference>
<dbReference type="SMART" id="SM00181">
    <property type="entry name" value="EGF"/>
    <property type="match status" value="7"/>
</dbReference>
<accession>A0ABM4CZX9</accession>
<feature type="domain" description="EGF-like" evidence="15">
    <location>
        <begin position="3922"/>
        <end position="3960"/>
    </location>
</feature>
<feature type="domain" description="EGF-like" evidence="15">
    <location>
        <begin position="3999"/>
        <end position="4035"/>
    </location>
</feature>
<evidence type="ECO:0000256" key="4">
    <source>
        <dbReference type="ARBA" id="ARBA00022837"/>
    </source>
</evidence>
<keyword evidence="17" id="KW-1185">Reference proteome</keyword>
<dbReference type="Gene3D" id="2.60.120.200">
    <property type="match status" value="1"/>
</dbReference>
<evidence type="ECO:0000259" key="15">
    <source>
        <dbReference type="PROSITE" id="PS50026"/>
    </source>
</evidence>
<keyword evidence="3" id="KW-0677">Repeat</keyword>
<dbReference type="SUPFAM" id="SSF49313">
    <property type="entry name" value="Cadherin-like"/>
    <property type="match status" value="29"/>
</dbReference>
<gene>
    <name evidence="18" type="primary">LOC100202523</name>
</gene>
<keyword evidence="13" id="KW-0732">Signal</keyword>
<feature type="domain" description="Cadherin" evidence="16">
    <location>
        <begin position="1536"/>
        <end position="1635"/>
    </location>
</feature>
<feature type="domain" description="Cadherin" evidence="16">
    <location>
        <begin position="1330"/>
        <end position="1433"/>
    </location>
</feature>
<feature type="domain" description="Cadherin" evidence="16">
    <location>
        <begin position="1947"/>
        <end position="2048"/>
    </location>
</feature>
<evidence type="ECO:0000256" key="8">
    <source>
        <dbReference type="ARBA" id="ARBA00023180"/>
    </source>
</evidence>
<dbReference type="PROSITE" id="PS00232">
    <property type="entry name" value="CADHERIN_1"/>
    <property type="match status" value="9"/>
</dbReference>
<dbReference type="Pfam" id="PF02210">
    <property type="entry name" value="Laminin_G_2"/>
    <property type="match status" value="1"/>
</dbReference>
<keyword evidence="2 12" id="KW-0812">Transmembrane</keyword>
<comment type="subcellular location">
    <subcellularLocation>
        <location evidence="1">Membrane</location>
        <topology evidence="1">Single-pass membrane protein</topology>
    </subcellularLocation>
</comment>
<dbReference type="PRINTS" id="PR00205">
    <property type="entry name" value="CADHERIN"/>
</dbReference>
<dbReference type="CDD" id="cd11304">
    <property type="entry name" value="Cadherin_repeat"/>
    <property type="match status" value="29"/>
</dbReference>
<dbReference type="InterPro" id="IPR020894">
    <property type="entry name" value="Cadherin_CS"/>
</dbReference>
<feature type="domain" description="Cadherin" evidence="16">
    <location>
        <begin position="363"/>
        <end position="467"/>
    </location>
</feature>
<protein>
    <submittedName>
        <fullName evidence="18">Protocadherin Fat 1</fullName>
    </submittedName>
</protein>
<proteinExistence type="predicted"/>
<dbReference type="GeneID" id="100202523"/>
<evidence type="ECO:0000259" key="14">
    <source>
        <dbReference type="PROSITE" id="PS50025"/>
    </source>
</evidence>
<keyword evidence="4 9" id="KW-0106">Calcium</keyword>
<evidence type="ECO:0000256" key="10">
    <source>
        <dbReference type="PROSITE-ProRule" id="PRU00076"/>
    </source>
</evidence>
<dbReference type="CDD" id="cd00110">
    <property type="entry name" value="LamG"/>
    <property type="match status" value="1"/>
</dbReference>
<feature type="domain" description="Cadherin" evidence="16">
    <location>
        <begin position="2764"/>
        <end position="2859"/>
    </location>
</feature>
<dbReference type="Gene3D" id="2.10.25.10">
    <property type="entry name" value="Laminin"/>
    <property type="match status" value="5"/>
</dbReference>
<keyword evidence="5 12" id="KW-1133">Transmembrane helix</keyword>
<dbReference type="InterPro" id="IPR002126">
    <property type="entry name" value="Cadherin-like_dom"/>
</dbReference>
<evidence type="ECO:0000256" key="12">
    <source>
        <dbReference type="SAM" id="Phobius"/>
    </source>
</evidence>
<evidence type="ECO:0000313" key="18">
    <source>
        <dbReference type="RefSeq" id="XP_065667525.1"/>
    </source>
</evidence>
<dbReference type="SMART" id="SM00282">
    <property type="entry name" value="LamG"/>
    <property type="match status" value="1"/>
</dbReference>
<feature type="domain" description="Cadherin" evidence="16">
    <location>
        <begin position="263"/>
        <end position="362"/>
    </location>
</feature>
<feature type="domain" description="Cadherin" evidence="16">
    <location>
        <begin position="2149"/>
        <end position="2253"/>
    </location>
</feature>
<organism evidence="17 18">
    <name type="scientific">Hydra vulgaris</name>
    <name type="common">Hydra</name>
    <name type="synonym">Hydra attenuata</name>
    <dbReference type="NCBI Taxonomy" id="6087"/>
    <lineage>
        <taxon>Eukaryota</taxon>
        <taxon>Metazoa</taxon>
        <taxon>Cnidaria</taxon>
        <taxon>Hydrozoa</taxon>
        <taxon>Hydroidolina</taxon>
        <taxon>Anthoathecata</taxon>
        <taxon>Aplanulata</taxon>
        <taxon>Hydridae</taxon>
        <taxon>Hydra</taxon>
    </lineage>
</organism>
<dbReference type="PROSITE" id="PS50026">
    <property type="entry name" value="EGF_3"/>
    <property type="match status" value="6"/>
</dbReference>
<dbReference type="SMART" id="SM00179">
    <property type="entry name" value="EGF_CA"/>
    <property type="match status" value="6"/>
</dbReference>